<name>X1BXH7_9ZZZZ</name>
<organism evidence="1">
    <name type="scientific">marine sediment metagenome</name>
    <dbReference type="NCBI Taxonomy" id="412755"/>
    <lineage>
        <taxon>unclassified sequences</taxon>
        <taxon>metagenomes</taxon>
        <taxon>ecological metagenomes</taxon>
    </lineage>
</organism>
<feature type="non-terminal residue" evidence="1">
    <location>
        <position position="1"/>
    </location>
</feature>
<comment type="caution">
    <text evidence="1">The sequence shown here is derived from an EMBL/GenBank/DDBJ whole genome shotgun (WGS) entry which is preliminary data.</text>
</comment>
<proteinExistence type="predicted"/>
<gene>
    <name evidence="1" type="ORF">S01H4_29156</name>
</gene>
<sequence>KYKIVIIKKIIRETIKVPLIILLNIKVIPSP</sequence>
<dbReference type="EMBL" id="BART01014752">
    <property type="protein sequence ID" value="GAG76866.1"/>
    <property type="molecule type" value="Genomic_DNA"/>
</dbReference>
<accession>X1BXH7</accession>
<reference evidence="1" key="1">
    <citation type="journal article" date="2014" name="Front. Microbiol.">
        <title>High frequency of phylogenetically diverse reductive dehalogenase-homologous genes in deep subseafloor sedimentary metagenomes.</title>
        <authorList>
            <person name="Kawai M."/>
            <person name="Futagami T."/>
            <person name="Toyoda A."/>
            <person name="Takaki Y."/>
            <person name="Nishi S."/>
            <person name="Hori S."/>
            <person name="Arai W."/>
            <person name="Tsubouchi T."/>
            <person name="Morono Y."/>
            <person name="Uchiyama I."/>
            <person name="Ito T."/>
            <person name="Fujiyama A."/>
            <person name="Inagaki F."/>
            <person name="Takami H."/>
        </authorList>
    </citation>
    <scope>NUCLEOTIDE SEQUENCE</scope>
    <source>
        <strain evidence="1">Expedition CK06-06</strain>
    </source>
</reference>
<evidence type="ECO:0000313" key="1">
    <source>
        <dbReference type="EMBL" id="GAG76866.1"/>
    </source>
</evidence>
<protein>
    <submittedName>
        <fullName evidence="1">Uncharacterized protein</fullName>
    </submittedName>
</protein>
<dbReference type="AlphaFoldDB" id="X1BXH7"/>